<dbReference type="AlphaFoldDB" id="A0A0F8ZZQ8"/>
<gene>
    <name evidence="1" type="ORF">LCGC14_2909660</name>
</gene>
<feature type="non-terminal residue" evidence="1">
    <location>
        <position position="202"/>
    </location>
</feature>
<protein>
    <recommendedName>
        <fullName evidence="2">TonB-dependent receptor plug domain-containing protein</fullName>
    </recommendedName>
</protein>
<accession>A0A0F8ZZQ8</accession>
<evidence type="ECO:0000313" key="1">
    <source>
        <dbReference type="EMBL" id="KKK71864.1"/>
    </source>
</evidence>
<organism evidence="1">
    <name type="scientific">marine sediment metagenome</name>
    <dbReference type="NCBI Taxonomy" id="412755"/>
    <lineage>
        <taxon>unclassified sequences</taxon>
        <taxon>metagenomes</taxon>
        <taxon>ecological metagenomes</taxon>
    </lineage>
</organism>
<dbReference type="Pfam" id="PF13715">
    <property type="entry name" value="CarbopepD_reg_2"/>
    <property type="match status" value="1"/>
</dbReference>
<dbReference type="EMBL" id="LAZR01057540">
    <property type="protein sequence ID" value="KKK71864.1"/>
    <property type="molecule type" value="Genomic_DNA"/>
</dbReference>
<sequence length="202" mass="22095">MDQESRMPLFGANVIILEVGPLTGVITDEAGVFMIEEVPVGRYNIMVSHLGYKSFIMRDVLVGTGKEVFIEVGMKEYVLEMEGVSVSANISKDQTINPMAGISARSFTVEETEKYAGSWGDPARMASNYAGVFPNGDIYNYLVIRGNSPYGLIWRMEGIPIPNPNHFDVPGSKGGPISIINNKQLTQSDFITSAFPAEYNNG</sequence>
<evidence type="ECO:0008006" key="2">
    <source>
        <dbReference type="Google" id="ProtNLM"/>
    </source>
</evidence>
<dbReference type="InterPro" id="IPR008969">
    <property type="entry name" value="CarboxyPept-like_regulatory"/>
</dbReference>
<proteinExistence type="predicted"/>
<name>A0A0F8ZZQ8_9ZZZZ</name>
<dbReference type="SUPFAM" id="SSF49464">
    <property type="entry name" value="Carboxypeptidase regulatory domain-like"/>
    <property type="match status" value="1"/>
</dbReference>
<reference evidence="1" key="1">
    <citation type="journal article" date="2015" name="Nature">
        <title>Complex archaea that bridge the gap between prokaryotes and eukaryotes.</title>
        <authorList>
            <person name="Spang A."/>
            <person name="Saw J.H."/>
            <person name="Jorgensen S.L."/>
            <person name="Zaremba-Niedzwiedzka K."/>
            <person name="Martijn J."/>
            <person name="Lind A.E."/>
            <person name="van Eijk R."/>
            <person name="Schleper C."/>
            <person name="Guy L."/>
            <person name="Ettema T.J."/>
        </authorList>
    </citation>
    <scope>NUCLEOTIDE SEQUENCE</scope>
</reference>
<dbReference type="Gene3D" id="2.60.40.1120">
    <property type="entry name" value="Carboxypeptidase-like, regulatory domain"/>
    <property type="match status" value="1"/>
</dbReference>
<comment type="caution">
    <text evidence="1">The sequence shown here is derived from an EMBL/GenBank/DDBJ whole genome shotgun (WGS) entry which is preliminary data.</text>
</comment>